<dbReference type="Proteomes" id="UP000247978">
    <property type="component" value="Unassembled WGS sequence"/>
</dbReference>
<dbReference type="Pfam" id="PF09648">
    <property type="entry name" value="YycI"/>
    <property type="match status" value="1"/>
</dbReference>
<evidence type="ECO:0000313" key="3">
    <source>
        <dbReference type="Proteomes" id="UP000247978"/>
    </source>
</evidence>
<name>A0A2V3W4D6_9BACI</name>
<evidence type="ECO:0000313" key="2">
    <source>
        <dbReference type="EMBL" id="PXW83619.1"/>
    </source>
</evidence>
<dbReference type="Gene3D" id="2.40.128.690">
    <property type="entry name" value="YycH protein, domain 3-like"/>
    <property type="match status" value="1"/>
</dbReference>
<sequence length="304" mass="35819">MHWGQIKTLLILSFLILDVYLFVQFLEKKEQADIGVLEHQPSTIEERLNAEAITFQELPEQEYEETFISVKQQMFNEEDLAQLKDIAAQKSFIFNKNFIASKLDKPILIEEDFSTESITEIFNNIAYYPEEYSFWNWNEEYNVLIFFQNKMERPVYYNQNGLVLLFLNDRNEVSFYVQTMLGETEQLAEKKKLIKPIQAIEKLYQSNKLHSGDDISKVNIGFHTRVPFKSGVQVFAPIWKVNVNEEKDYFVNALEGFIFSTEEQEFLEEVIDASIDHMQVQREKNSPIETMLSELRNRLEKTTG</sequence>
<keyword evidence="3" id="KW-1185">Reference proteome</keyword>
<accession>A0A2V3W4D6</accession>
<comment type="caution">
    <text evidence="2">The sequence shown here is derived from an EMBL/GenBank/DDBJ whole genome shotgun (WGS) entry which is preliminary data.</text>
</comment>
<evidence type="ECO:0000259" key="1">
    <source>
        <dbReference type="Pfam" id="PF09648"/>
    </source>
</evidence>
<dbReference type="AlphaFoldDB" id="A0A2V3W4D6"/>
<organism evidence="2 3">
    <name type="scientific">Pseudogracilibacillus auburnensis</name>
    <dbReference type="NCBI Taxonomy" id="1494959"/>
    <lineage>
        <taxon>Bacteria</taxon>
        <taxon>Bacillati</taxon>
        <taxon>Bacillota</taxon>
        <taxon>Bacilli</taxon>
        <taxon>Bacillales</taxon>
        <taxon>Bacillaceae</taxon>
        <taxon>Pseudogracilibacillus</taxon>
    </lineage>
</organism>
<dbReference type="InterPro" id="IPR018604">
    <property type="entry name" value="YycI-like"/>
</dbReference>
<dbReference type="OrthoDB" id="2388036at2"/>
<protein>
    <submittedName>
        <fullName evidence="2">Regulatory protein YycI of two-component signal transduction system YycFG</fullName>
    </submittedName>
</protein>
<dbReference type="EMBL" id="QJJQ01000015">
    <property type="protein sequence ID" value="PXW83619.1"/>
    <property type="molecule type" value="Genomic_DNA"/>
</dbReference>
<feature type="domain" description="Regulatory protein YycH-like" evidence="1">
    <location>
        <begin position="37"/>
        <end position="253"/>
    </location>
</feature>
<reference evidence="2 3" key="1">
    <citation type="submission" date="2018-05" db="EMBL/GenBank/DDBJ databases">
        <title>Genomic Encyclopedia of Type Strains, Phase IV (KMG-IV): sequencing the most valuable type-strain genomes for metagenomic binning, comparative biology and taxonomic classification.</title>
        <authorList>
            <person name="Goeker M."/>
        </authorList>
    </citation>
    <scope>NUCLEOTIDE SEQUENCE [LARGE SCALE GENOMIC DNA]</scope>
    <source>
        <strain evidence="2 3">DSM 28556</strain>
    </source>
</reference>
<proteinExistence type="predicted"/>
<dbReference type="GO" id="GO:0016020">
    <property type="term" value="C:membrane"/>
    <property type="evidence" value="ECO:0007669"/>
    <property type="project" value="InterPro"/>
</dbReference>
<gene>
    <name evidence="2" type="ORF">DFR56_11592</name>
</gene>
<dbReference type="RefSeq" id="WP_110396810.1">
    <property type="nucleotide sequence ID" value="NZ_JBHUHB010000001.1"/>
</dbReference>